<dbReference type="EMBL" id="SUNJ01006991">
    <property type="protein sequence ID" value="TPP62331.1"/>
    <property type="molecule type" value="Genomic_DNA"/>
</dbReference>
<evidence type="ECO:0000256" key="5">
    <source>
        <dbReference type="SAM" id="MobiDB-lite"/>
    </source>
</evidence>
<dbReference type="SUPFAM" id="SSF48652">
    <property type="entry name" value="Tetraspanin"/>
    <property type="match status" value="1"/>
</dbReference>
<feature type="transmembrane region" description="Helical" evidence="6">
    <location>
        <begin position="1036"/>
        <end position="1058"/>
    </location>
</feature>
<protein>
    <recommendedName>
        <fullName evidence="7">Dendritic cell-specific transmembrane protein-like domain-containing protein</fullName>
    </recommendedName>
</protein>
<keyword evidence="9" id="KW-1185">Reference proteome</keyword>
<accession>A0A504YPU0</accession>
<dbReference type="Gene3D" id="1.10.1450.10">
    <property type="entry name" value="Tetraspanin"/>
    <property type="match status" value="1"/>
</dbReference>
<keyword evidence="2 6" id="KW-0812">Transmembrane</keyword>
<comment type="subcellular location">
    <subcellularLocation>
        <location evidence="1">Membrane</location>
        <topology evidence="1">Multi-pass membrane protein</topology>
    </subcellularLocation>
</comment>
<keyword evidence="3 6" id="KW-1133">Transmembrane helix</keyword>
<organism evidence="8 9">
    <name type="scientific">Fasciola gigantica</name>
    <name type="common">Giant liver fluke</name>
    <dbReference type="NCBI Taxonomy" id="46835"/>
    <lineage>
        <taxon>Eukaryota</taxon>
        <taxon>Metazoa</taxon>
        <taxon>Spiralia</taxon>
        <taxon>Lophotrochozoa</taxon>
        <taxon>Platyhelminthes</taxon>
        <taxon>Trematoda</taxon>
        <taxon>Digenea</taxon>
        <taxon>Plagiorchiida</taxon>
        <taxon>Echinostomata</taxon>
        <taxon>Echinostomatoidea</taxon>
        <taxon>Fasciolidae</taxon>
        <taxon>Fasciola</taxon>
    </lineage>
</organism>
<evidence type="ECO:0000256" key="4">
    <source>
        <dbReference type="ARBA" id="ARBA00023136"/>
    </source>
</evidence>
<dbReference type="InterPro" id="IPR012858">
    <property type="entry name" value="DC_STAMP-like"/>
</dbReference>
<keyword evidence="4 6" id="KW-0472">Membrane</keyword>
<dbReference type="InterPro" id="IPR008952">
    <property type="entry name" value="Tetraspanin_EC2_sf"/>
</dbReference>
<evidence type="ECO:0000256" key="1">
    <source>
        <dbReference type="ARBA" id="ARBA00004141"/>
    </source>
</evidence>
<feature type="transmembrane region" description="Helical" evidence="6">
    <location>
        <begin position="58"/>
        <end position="79"/>
    </location>
</feature>
<dbReference type="PANTHER" id="PTHR21041:SF17">
    <property type="entry name" value="E3 UBIQUITIN-PROTEIN LIGASE DCST1"/>
    <property type="match status" value="1"/>
</dbReference>
<dbReference type="InterPro" id="IPR051856">
    <property type="entry name" value="CSR-E3_Ligase_Protein"/>
</dbReference>
<name>A0A504YPU0_FASGI</name>
<feature type="transmembrane region" description="Helical" evidence="6">
    <location>
        <begin position="99"/>
        <end position="122"/>
    </location>
</feature>
<feature type="transmembrane region" description="Helical" evidence="6">
    <location>
        <begin position="930"/>
        <end position="953"/>
    </location>
</feature>
<evidence type="ECO:0000256" key="3">
    <source>
        <dbReference type="ARBA" id="ARBA00022989"/>
    </source>
</evidence>
<dbReference type="STRING" id="46835.A0A504YPU0"/>
<feature type="region of interest" description="Disordered" evidence="5">
    <location>
        <begin position="652"/>
        <end position="675"/>
    </location>
</feature>
<dbReference type="InterPro" id="IPR018499">
    <property type="entry name" value="Tetraspanin/Peripherin"/>
</dbReference>
<feature type="domain" description="Dendritic cell-specific transmembrane protein-like" evidence="7">
    <location>
        <begin position="883"/>
        <end position="1081"/>
    </location>
</feature>
<feature type="transmembrane region" description="Helical" evidence="6">
    <location>
        <begin position="6"/>
        <end position="24"/>
    </location>
</feature>
<evidence type="ECO:0000313" key="9">
    <source>
        <dbReference type="Proteomes" id="UP000316759"/>
    </source>
</evidence>
<reference evidence="8 9" key="1">
    <citation type="submission" date="2019-04" db="EMBL/GenBank/DDBJ databases">
        <title>Annotation for the trematode Fasciola gigantica.</title>
        <authorList>
            <person name="Choi Y.-J."/>
        </authorList>
    </citation>
    <scope>NUCLEOTIDE SEQUENCE [LARGE SCALE GENOMIC DNA]</scope>
    <source>
        <strain evidence="8">Uganda_cow_1</strain>
    </source>
</reference>
<evidence type="ECO:0000259" key="7">
    <source>
        <dbReference type="Pfam" id="PF07782"/>
    </source>
</evidence>
<evidence type="ECO:0000256" key="2">
    <source>
        <dbReference type="ARBA" id="ARBA00022692"/>
    </source>
</evidence>
<sequence length="1207" mass="137687">MWHQHLCLLGIISAFGALLGGNILQNPVLPKGLQPNVKGISIALHHQIKSRLERKASLQTAGGIICLFYWLAAYGLALFPPRLTPFRNRVYQAVSFTVWHMLVQPYLFTTLFYSIYVLCFLIEDVGRLQTNLELHWMEVLSLIRNKSTPMNLVEEYTDYLEMSQRNYRCCGALSLSDWLGTDPQRDDWNDTWYPRGHDYQPWHTIKMYLPPSCCVSEKTVLCTPEAIRVRQIHLQSSSAMFYSRMAPIFPQGCVDAMKEEIYGDLYETIIITFIIDIVVHALQVSCCFFAYNSQKPGSPEKSSSNKIKFFDDNLQGKCGYVNDRRLLFACQNISLFGQLSAMQNSFIKTKARWLEFGMKVGWILRDKHKQYITFLRRITRNKHYRSGSLEWSSFRQFMRRTFPLIEAILYTDNNSIREPEANAVYGGLLIFSIRIFFFAVFGYLVSQILVSAFVPTKFKTPSSSAQGSDRRIQEDAFFVAKEIAVLATLFIRVTITISAAFSKRARCLLLLLVPSLALNVGQSYLGAELVHTIIMGPAATTERNLRSAAQTLNCLIELAANVTKDAKHLYEELQIDQDLGEAKSYYDSIQRKSAELTERLEVYKESADRLMNEVMKSEELVKKAEKYIRPHKSKSEDGVDAQMHQRQNLLSRMTDRLSEQEANNTKSESKRSKEKLKKLLSRMGSNKTLLSSLNKKIDSGAKIELMIKRRLTSTCMVFHNIRGKICFLSSVKACERLQTVLSALFFLPILIKRPCIRQIAKGVACPNHEAIEMAAKECGGSGSKFGIHSGFGAMFYQATDSLRELESAFVLRIQMPKLKPPAVVEWARRKSSAVKAVVKRTKESLQMLLRISLIASVLLKLLALLVFRKASAYITSYMTDPEFDNVYVDKAFEAIDAKRFEQSRETLLPLKNFEKNKVFWRRKGYTKAELVKATTTLVKVLGLGFVLSAFFFIDIFMADAISMLDVATAGNIQIGKGSPTSDRQKRTEPGLQLKGDGIFYFLVEKTISVLNKISQIDITIRLNVCSPRVQYTDPYYVTRFIIIWSIMMTVALSSGYLLRVRHMILDFFYPCRKLRRVVALYNLLLINRRRHMTVCRNLIIHQARQDHLQAEAREISGEKAMQSISPFLSRLLGQDRVKCLLCLNPVKLGPGVFVCPYDDTATCLGCLAVLFQGRRTCITCLDRNPRQLFQIQRKIQNVKETIATNVD</sequence>
<evidence type="ECO:0000313" key="8">
    <source>
        <dbReference type="EMBL" id="TPP62331.1"/>
    </source>
</evidence>
<feature type="transmembrane region" description="Helical" evidence="6">
    <location>
        <begin position="847"/>
        <end position="867"/>
    </location>
</feature>
<comment type="caution">
    <text evidence="8">The sequence shown here is derived from an EMBL/GenBank/DDBJ whole genome shotgun (WGS) entry which is preliminary data.</text>
</comment>
<dbReference type="OrthoDB" id="5985669at2759"/>
<gene>
    <name evidence="8" type="ORF">FGIG_02375</name>
</gene>
<proteinExistence type="predicted"/>
<feature type="transmembrane region" description="Helical" evidence="6">
    <location>
        <begin position="435"/>
        <end position="456"/>
    </location>
</feature>
<dbReference type="GO" id="GO:0016020">
    <property type="term" value="C:membrane"/>
    <property type="evidence" value="ECO:0007669"/>
    <property type="project" value="UniProtKB-SubCell"/>
</dbReference>
<dbReference type="Pfam" id="PF07782">
    <property type="entry name" value="DC_STAMP"/>
    <property type="match status" value="1"/>
</dbReference>
<dbReference type="PANTHER" id="PTHR21041">
    <property type="entry name" value="DENDRITIC CELL-SPECIFIC TRANSMEMBRANE PROTEIN"/>
    <property type="match status" value="1"/>
</dbReference>
<feature type="transmembrane region" description="Helical" evidence="6">
    <location>
        <begin position="476"/>
        <end position="495"/>
    </location>
</feature>
<dbReference type="Pfam" id="PF00335">
    <property type="entry name" value="Tetraspanin"/>
    <property type="match status" value="1"/>
</dbReference>
<dbReference type="Proteomes" id="UP000316759">
    <property type="component" value="Unassembled WGS sequence"/>
</dbReference>
<evidence type="ECO:0000256" key="6">
    <source>
        <dbReference type="SAM" id="Phobius"/>
    </source>
</evidence>
<dbReference type="AlphaFoldDB" id="A0A504YPU0"/>